<evidence type="ECO:0000313" key="3">
    <source>
        <dbReference type="Proteomes" id="UP000751190"/>
    </source>
</evidence>
<organism evidence="2 3">
    <name type="scientific">Diacronema lutheri</name>
    <name type="common">Unicellular marine alga</name>
    <name type="synonym">Monochrysis lutheri</name>
    <dbReference type="NCBI Taxonomy" id="2081491"/>
    <lineage>
        <taxon>Eukaryota</taxon>
        <taxon>Haptista</taxon>
        <taxon>Haptophyta</taxon>
        <taxon>Pavlovophyceae</taxon>
        <taxon>Pavlovales</taxon>
        <taxon>Pavlovaceae</taxon>
        <taxon>Diacronema</taxon>
    </lineage>
</organism>
<gene>
    <name evidence="2" type="ORF">KFE25_013885</name>
</gene>
<evidence type="ECO:0000313" key="2">
    <source>
        <dbReference type="EMBL" id="KAG8461866.1"/>
    </source>
</evidence>
<dbReference type="OMA" id="WLLRENE"/>
<reference evidence="2" key="1">
    <citation type="submission" date="2021-05" db="EMBL/GenBank/DDBJ databases">
        <title>The genome of the haptophyte Pavlova lutheri (Diacronema luteri, Pavlovales) - a model for lipid biosynthesis in eukaryotic algae.</title>
        <authorList>
            <person name="Hulatt C.J."/>
            <person name="Posewitz M.C."/>
        </authorList>
    </citation>
    <scope>NUCLEOTIDE SEQUENCE</scope>
    <source>
        <strain evidence="2">NIVA-4/92</strain>
    </source>
</reference>
<feature type="coiled-coil region" evidence="1">
    <location>
        <begin position="16"/>
        <end position="117"/>
    </location>
</feature>
<sequence length="403" mass="43658">MGGVASKELLVAQSEVKLLTSQLRQSSNALNSAKKELAAAQTGASQRLVAAKEAEAAELAEARRKLELLTGELKVSGQERRAVERLRGELQGAKAEIEAERREKERLNAQVIAAANLRLRPEEHPIFGRLLHDGGDKKVYCASPLTVWAATPIWEKQRAFRTERAEAIAKAKAQAKVPGWPGTISVCEITDHAHGAHAQAHAHAPGAEPDGLDAAASCFVIDGQHRLGAAHLLARRSALSDDLSRITVELYPAMSSVMAQALFTEINKVQPVKLVDLPGAGASAAENAILTGAVSELSTMYKDMFKPSQNCRAPHLNVDTLRDELHRARVVARTGASSADELLRWLLRENERLRARPAEGWVGKGDKALAKATQHRFFLGMDGAWIHEGALLPAGDERARDDE</sequence>
<keyword evidence="3" id="KW-1185">Reference proteome</keyword>
<keyword evidence="1" id="KW-0175">Coiled coil</keyword>
<evidence type="ECO:0000256" key="1">
    <source>
        <dbReference type="SAM" id="Coils"/>
    </source>
</evidence>
<accession>A0A8J5XAI2</accession>
<proteinExistence type="predicted"/>
<dbReference type="EMBL" id="JAGTXO010000023">
    <property type="protein sequence ID" value="KAG8461866.1"/>
    <property type="molecule type" value="Genomic_DNA"/>
</dbReference>
<name>A0A8J5XAI2_DIALT</name>
<dbReference type="AlphaFoldDB" id="A0A8J5XAI2"/>
<dbReference type="OrthoDB" id="204494at2759"/>
<evidence type="ECO:0008006" key="4">
    <source>
        <dbReference type="Google" id="ProtNLM"/>
    </source>
</evidence>
<protein>
    <recommendedName>
        <fullName evidence="4">DGQHR domain-containing protein</fullName>
    </recommendedName>
</protein>
<dbReference type="Proteomes" id="UP000751190">
    <property type="component" value="Unassembled WGS sequence"/>
</dbReference>
<comment type="caution">
    <text evidence="2">The sequence shown here is derived from an EMBL/GenBank/DDBJ whole genome shotgun (WGS) entry which is preliminary data.</text>
</comment>